<accession>A0A381W612</accession>
<dbReference type="Pfam" id="PF17775">
    <property type="entry name" value="YchJ_M-like"/>
    <property type="match status" value="1"/>
</dbReference>
<dbReference type="Gene3D" id="3.10.450.50">
    <property type="match status" value="1"/>
</dbReference>
<dbReference type="InterPro" id="IPR004027">
    <property type="entry name" value="SEC_C_motif"/>
</dbReference>
<dbReference type="PANTHER" id="PTHR33747:SF1">
    <property type="entry name" value="ADENYLATE CYCLASE-ASSOCIATED CAP C-TERMINAL DOMAIN-CONTAINING PROTEIN"/>
    <property type="match status" value="1"/>
</dbReference>
<evidence type="ECO:0000313" key="2">
    <source>
        <dbReference type="EMBL" id="SVA47954.1"/>
    </source>
</evidence>
<protein>
    <recommendedName>
        <fullName evidence="1">YchJ-like middle NTF2-like domain-containing protein</fullName>
    </recommendedName>
</protein>
<organism evidence="2">
    <name type="scientific">marine metagenome</name>
    <dbReference type="NCBI Taxonomy" id="408172"/>
    <lineage>
        <taxon>unclassified sequences</taxon>
        <taxon>metagenomes</taxon>
        <taxon>ecological metagenomes</taxon>
    </lineage>
</organism>
<gene>
    <name evidence="2" type="ORF">METZ01_LOCUS100808</name>
</gene>
<evidence type="ECO:0000259" key="1">
    <source>
        <dbReference type="Pfam" id="PF17775"/>
    </source>
</evidence>
<proteinExistence type="predicted"/>
<sequence length="171" mass="19259">MEDCPCGTGFPYTDCCGPLIRGASPADTAEDLMRSRFSAFAKGLWSYLEQTRYPDGQELSAWYKTKFMHDEISWTKLDILDAKKGDSCDEEGEVSFIAHYVENGEQKTLQEVSRFIKEEGKWFYNEHESKIISSAPPPAAETFARDQPKVGRNDPCPCGSNKKYKKCCGKG</sequence>
<dbReference type="Pfam" id="PF02810">
    <property type="entry name" value="SEC-C"/>
    <property type="match status" value="1"/>
</dbReference>
<name>A0A381W612_9ZZZZ</name>
<dbReference type="SUPFAM" id="SSF103642">
    <property type="entry name" value="Sec-C motif"/>
    <property type="match status" value="1"/>
</dbReference>
<dbReference type="AlphaFoldDB" id="A0A381W612"/>
<dbReference type="PANTHER" id="PTHR33747">
    <property type="entry name" value="UPF0225 PROTEIN SCO1677"/>
    <property type="match status" value="1"/>
</dbReference>
<dbReference type="SUPFAM" id="SSF54427">
    <property type="entry name" value="NTF2-like"/>
    <property type="match status" value="1"/>
</dbReference>
<dbReference type="InterPro" id="IPR032710">
    <property type="entry name" value="NTF2-like_dom_sf"/>
</dbReference>
<feature type="domain" description="YchJ-like middle NTF2-like" evidence="1">
    <location>
        <begin position="28"/>
        <end position="125"/>
    </location>
</feature>
<dbReference type="EMBL" id="UINC01010810">
    <property type="protein sequence ID" value="SVA47954.1"/>
    <property type="molecule type" value="Genomic_DNA"/>
</dbReference>
<dbReference type="InterPro" id="IPR048469">
    <property type="entry name" value="YchJ-like_M"/>
</dbReference>
<reference evidence="2" key="1">
    <citation type="submission" date="2018-05" db="EMBL/GenBank/DDBJ databases">
        <authorList>
            <person name="Lanie J.A."/>
            <person name="Ng W.-L."/>
            <person name="Kazmierczak K.M."/>
            <person name="Andrzejewski T.M."/>
            <person name="Davidsen T.M."/>
            <person name="Wayne K.J."/>
            <person name="Tettelin H."/>
            <person name="Glass J.I."/>
            <person name="Rusch D."/>
            <person name="Podicherti R."/>
            <person name="Tsui H.-C.T."/>
            <person name="Winkler M.E."/>
        </authorList>
    </citation>
    <scope>NUCLEOTIDE SEQUENCE</scope>
</reference>